<proteinExistence type="evidence at transcript level"/>
<reference evidence="1" key="2">
    <citation type="submission" date="2012-06" db="EMBL/GenBank/DDBJ databases">
        <authorList>
            <person name="Yu Y."/>
            <person name="Currie J."/>
            <person name="Lomeli R."/>
            <person name="Angelova A."/>
            <person name="Collura K."/>
            <person name="Wissotski M."/>
            <person name="Campos D."/>
            <person name="Kudrna D."/>
            <person name="Golser W."/>
            <person name="Ashely E."/>
            <person name="Descour A."/>
            <person name="Fernandes J."/>
            <person name="Soderlund C."/>
            <person name="Walbot V."/>
        </authorList>
    </citation>
    <scope>NUCLEOTIDE SEQUENCE</scope>
    <source>
        <strain evidence="1">B73</strain>
    </source>
</reference>
<organism evidence="1">
    <name type="scientific">Zea mays</name>
    <name type="common">Maize</name>
    <dbReference type="NCBI Taxonomy" id="4577"/>
    <lineage>
        <taxon>Eukaryota</taxon>
        <taxon>Viridiplantae</taxon>
        <taxon>Streptophyta</taxon>
        <taxon>Embryophyta</taxon>
        <taxon>Tracheophyta</taxon>
        <taxon>Spermatophyta</taxon>
        <taxon>Magnoliopsida</taxon>
        <taxon>Liliopsida</taxon>
        <taxon>Poales</taxon>
        <taxon>Poaceae</taxon>
        <taxon>PACMAD clade</taxon>
        <taxon>Panicoideae</taxon>
        <taxon>Andropogonodae</taxon>
        <taxon>Andropogoneae</taxon>
        <taxon>Tripsacinae</taxon>
        <taxon>Zea</taxon>
    </lineage>
</organism>
<reference evidence="1" key="1">
    <citation type="journal article" date="2009" name="PLoS Genet.">
        <title>Sequencing, mapping, and analysis of 27,455 maize full-length cDNAs.</title>
        <authorList>
            <person name="Soderlund C."/>
            <person name="Descour A."/>
            <person name="Kudrna D."/>
            <person name="Bomhoff M."/>
            <person name="Boyd L."/>
            <person name="Currie J."/>
            <person name="Angelova A."/>
            <person name="Collura K."/>
            <person name="Wissotski M."/>
            <person name="Ashley E."/>
            <person name="Morrow D."/>
            <person name="Fernandes J."/>
            <person name="Walbot V."/>
            <person name="Yu Y."/>
        </authorList>
    </citation>
    <scope>NUCLEOTIDE SEQUENCE</scope>
    <source>
        <strain evidence="1">B73</strain>
    </source>
</reference>
<accession>C0PNE6</accession>
<name>C0PNE6_MAIZE</name>
<protein>
    <submittedName>
        <fullName evidence="1">Uncharacterized protein</fullName>
    </submittedName>
</protein>
<dbReference type="AlphaFoldDB" id="C0PNE6"/>
<sequence>MHSLRSVYRGEALDEHVEHVVPVQHVDPDAPRVSSELLPAATHDLVAGEQLGAVLDALLLTSQPRERRASCHGLLGEVAVAGGLLGQAEGAGGSHGGAQDAPALLQAPLREVEEAGHRAAGPGRRDGLVGVGDHPEDLGGAHLRLLAYAGGAAVDEVDHIPGHFAVLHQRPPEPRAGVAGELGHAEEHDVVGGGPGDGRVLWPVVHQVMDRLGAGGPHDGLADGAVGVVRRADQLDAFIAGERVGIAGPAVEVRQQEVCLRRIGRVVRRVHGGLVELGGAGADHEVVAVDDGVSNDAVESAHLALQLRLEEPAEHGVVVGEVAHPLAPADHGAPAN</sequence>
<dbReference type="EMBL" id="BT069815">
    <property type="protein sequence ID" value="ACN36712.1"/>
    <property type="molecule type" value="mRNA"/>
</dbReference>
<evidence type="ECO:0000313" key="1">
    <source>
        <dbReference type="EMBL" id="ACN36712.1"/>
    </source>
</evidence>